<comment type="subcellular location">
    <subcellularLocation>
        <location evidence="1">Nucleus</location>
    </subcellularLocation>
</comment>
<dbReference type="InterPro" id="IPR009057">
    <property type="entry name" value="Homeodomain-like_sf"/>
</dbReference>
<dbReference type="InterPro" id="IPR007889">
    <property type="entry name" value="HTH_Psq"/>
</dbReference>
<dbReference type="EMBL" id="JARBHB010000013">
    <property type="protein sequence ID" value="KAJ8870314.1"/>
    <property type="molecule type" value="Genomic_DNA"/>
</dbReference>
<protein>
    <recommendedName>
        <fullName evidence="2">HTH psq-type domain-containing protein</fullName>
    </recommendedName>
</protein>
<dbReference type="SUPFAM" id="SSF46689">
    <property type="entry name" value="Homeodomain-like"/>
    <property type="match status" value="1"/>
</dbReference>
<evidence type="ECO:0000259" key="2">
    <source>
        <dbReference type="Pfam" id="PF05225"/>
    </source>
</evidence>
<evidence type="ECO:0000313" key="4">
    <source>
        <dbReference type="Proteomes" id="UP001159363"/>
    </source>
</evidence>
<dbReference type="Proteomes" id="UP001159363">
    <property type="component" value="Chromosome 12"/>
</dbReference>
<feature type="domain" description="HTH psq-type" evidence="2">
    <location>
        <begin position="35"/>
        <end position="69"/>
    </location>
</feature>
<name>A0ABQ9GG23_9NEOP</name>
<comment type="caution">
    <text evidence="3">The sequence shown here is derived from an EMBL/GenBank/DDBJ whole genome shotgun (WGS) entry which is preliminary data.</text>
</comment>
<evidence type="ECO:0000256" key="1">
    <source>
        <dbReference type="ARBA" id="ARBA00004123"/>
    </source>
</evidence>
<accession>A0ABQ9GG23</accession>
<evidence type="ECO:0000313" key="3">
    <source>
        <dbReference type="EMBL" id="KAJ8870314.1"/>
    </source>
</evidence>
<reference evidence="3 4" key="1">
    <citation type="submission" date="2023-02" db="EMBL/GenBank/DDBJ databases">
        <title>LHISI_Scaffold_Assembly.</title>
        <authorList>
            <person name="Stuart O.P."/>
            <person name="Cleave R."/>
            <person name="Magrath M.J.L."/>
            <person name="Mikheyev A.S."/>
        </authorList>
    </citation>
    <scope>NUCLEOTIDE SEQUENCE [LARGE SCALE GENOMIC DNA]</scope>
    <source>
        <strain evidence="3">Daus_M_001</strain>
        <tissue evidence="3">Leg muscle</tissue>
    </source>
</reference>
<dbReference type="Pfam" id="PF05225">
    <property type="entry name" value="HTH_psq"/>
    <property type="match status" value="1"/>
</dbReference>
<keyword evidence="4" id="KW-1185">Reference proteome</keyword>
<proteinExistence type="predicted"/>
<sequence>MLFDCRVMDLIRTCSFIVPQSKRGVKRKPLYLESLKEVIRAVLESPSIRDAAAGFSISKSTLWNYYKAHQKTESESVSVELGKNDTNLVFTKEPELADYLKTAATLRCGLTKKDCRVLAFQYAEVNEVAFPEQWKVGNAAGKGWMRGLMKRFPA</sequence>
<gene>
    <name evidence="3" type="ORF">PR048_029335</name>
</gene>
<organism evidence="3 4">
    <name type="scientific">Dryococelus australis</name>
    <dbReference type="NCBI Taxonomy" id="614101"/>
    <lineage>
        <taxon>Eukaryota</taxon>
        <taxon>Metazoa</taxon>
        <taxon>Ecdysozoa</taxon>
        <taxon>Arthropoda</taxon>
        <taxon>Hexapoda</taxon>
        <taxon>Insecta</taxon>
        <taxon>Pterygota</taxon>
        <taxon>Neoptera</taxon>
        <taxon>Polyneoptera</taxon>
        <taxon>Phasmatodea</taxon>
        <taxon>Verophasmatodea</taxon>
        <taxon>Anareolatae</taxon>
        <taxon>Phasmatidae</taxon>
        <taxon>Eurycanthinae</taxon>
        <taxon>Dryococelus</taxon>
    </lineage>
</organism>